<dbReference type="AlphaFoldDB" id="A0A1E3A2U1"/>
<dbReference type="Proteomes" id="UP000094067">
    <property type="component" value="Unassembled WGS sequence"/>
</dbReference>
<dbReference type="EMBL" id="MCGH01000003">
    <property type="protein sequence ID" value="ODM03074.1"/>
    <property type="molecule type" value="Genomic_DNA"/>
</dbReference>
<proteinExistence type="predicted"/>
<sequence>MNRKIKKLLTNQGGNYIFPFFWQHGEEEAVLREYMKVIDESNIKAVCVESRPHPDFCGPKWWSDMDVILDEARKRGMKVWILDDSHFPTGYANGAMEEQPDELCRQSVSCRTYRCSGGETLCIGKEELFHPDPFQPTQIESYIGEKEPRHFDDDRLLRLFAVPFAAQADSGRGSAKSLAEKSIDLSGYITENGISWKVPEGIWKVYALHISRNLGYHRSYINMMDSASCRVLIDAVYEPHYAHYGEEFGKTIAGFFSDEPELGNGHLYATDVVFGKDMDFPWGAPLEDALKEALGVDYGIKLALLWEEDADPEEKAGIRYAYMDAITRLVKKSFSEQLGSWCREHGAEYIGHLIEDNNMHARTGSSLGHYFRGLSGQDMSGIDDIGGQVLPQGEDLNYDDGVFSKRIGEFYHYMLGKLGSSSAAIEPLKKGNSMCEIFGAYGWSEGVRLEKYLVDHFLVRGINHYVPHAFSPMAFPDPDCPPHFYAHGNNPQYRHFGCLMAYTNRVCELIAHGRHVAEIAVLYHGEGEWTGKCMFSHKPAHLLADAQMDYDLIPQDVFADRDGYKTVLEKGVLRVNTQEYRVLIVPYMEYVTQAFARAAGELEVMGIPVFFLEGYPAGLCDCADKEEEKKLLAGMHGCRLVETEQLIPALKKLDFADISIQPADDRLRYYHYEQEDGSAVYLFVNEGTEGYRGRIAIGDPRRCYLYHAWENCLERADYDGSVLTVEVEPLKSLIAVFDKEGLTQEEADAWICRPVKADGEKLVFAGEWERSICRSIDYPDFKDGRKITLPDRLAEEKPEFSGFVRYENEFILSKEQMAEGGRIVLAVTDAWEGVELFVNKNSAGIQIAPPFLYDITGLCREGENEIVIEVATTLEREMAKVPDPIRPKPEPAALSGITGEVRLYYDLTMG</sequence>
<evidence type="ECO:0008006" key="3">
    <source>
        <dbReference type="Google" id="ProtNLM"/>
    </source>
</evidence>
<evidence type="ECO:0000313" key="1">
    <source>
        <dbReference type="EMBL" id="ODM03074.1"/>
    </source>
</evidence>
<dbReference type="PATRIC" id="fig|1432052.4.peg.4288"/>
<protein>
    <recommendedName>
        <fullName evidence="3">Glycoside hydrolase family 2</fullName>
    </recommendedName>
</protein>
<dbReference type="PANTHER" id="PTHR36848:SF2">
    <property type="entry name" value="SECRETED PROTEIN"/>
    <property type="match status" value="1"/>
</dbReference>
<dbReference type="SUPFAM" id="SSF49785">
    <property type="entry name" value="Galactose-binding domain-like"/>
    <property type="match status" value="1"/>
</dbReference>
<comment type="caution">
    <text evidence="1">The sequence shown here is derived from an EMBL/GenBank/DDBJ whole genome shotgun (WGS) entry which is preliminary data.</text>
</comment>
<dbReference type="RefSeq" id="WP_069154737.1">
    <property type="nucleotide sequence ID" value="NZ_MCGH01000003.1"/>
</dbReference>
<organism evidence="1 2">
    <name type="scientific">Eisenbergiella tayi</name>
    <dbReference type="NCBI Taxonomy" id="1432052"/>
    <lineage>
        <taxon>Bacteria</taxon>
        <taxon>Bacillati</taxon>
        <taxon>Bacillota</taxon>
        <taxon>Clostridia</taxon>
        <taxon>Lachnospirales</taxon>
        <taxon>Lachnospiraceae</taxon>
        <taxon>Eisenbergiella</taxon>
    </lineage>
</organism>
<dbReference type="PANTHER" id="PTHR36848">
    <property type="entry name" value="DNA-BINDING PROTEIN (PUTATIVE SECRETED PROTEIN)-RELATED"/>
    <property type="match status" value="1"/>
</dbReference>
<evidence type="ECO:0000313" key="2">
    <source>
        <dbReference type="Proteomes" id="UP000094067"/>
    </source>
</evidence>
<dbReference type="Gene3D" id="2.60.120.260">
    <property type="entry name" value="Galactose-binding domain-like"/>
    <property type="match status" value="1"/>
</dbReference>
<reference evidence="1 2" key="1">
    <citation type="submission" date="2016-07" db="EMBL/GenBank/DDBJ databases">
        <title>Characterization of isolates of Eisenbergiella tayi derived from blood cultures, using whole genome sequencing.</title>
        <authorList>
            <person name="Burdz T."/>
            <person name="Wiebe D."/>
            <person name="Huynh C."/>
            <person name="Bernard K."/>
        </authorList>
    </citation>
    <scope>NUCLEOTIDE SEQUENCE [LARGE SCALE GENOMIC DNA]</scope>
    <source>
        <strain evidence="1 2">NML 110608</strain>
    </source>
</reference>
<dbReference type="InterPro" id="IPR008979">
    <property type="entry name" value="Galactose-bd-like_sf"/>
</dbReference>
<accession>A0A1E3A2U1</accession>
<dbReference type="InterPro" id="IPR053161">
    <property type="entry name" value="Ulvan_degrading_GH"/>
</dbReference>
<gene>
    <name evidence="1" type="ORF">BEI61_03868</name>
</gene>
<name>A0A1E3A2U1_9FIRM</name>